<feature type="domain" description="EF-hand" evidence="8">
    <location>
        <begin position="232"/>
        <end position="267"/>
    </location>
</feature>
<dbReference type="InterPro" id="IPR011992">
    <property type="entry name" value="EF-hand-dom_pair"/>
</dbReference>
<feature type="repeat" description="ANK" evidence="4">
    <location>
        <begin position="494"/>
        <end position="526"/>
    </location>
</feature>
<feature type="repeat" description="ANK" evidence="4">
    <location>
        <begin position="461"/>
        <end position="493"/>
    </location>
</feature>
<dbReference type="PROSITE" id="PS50088">
    <property type="entry name" value="ANK_REPEAT"/>
    <property type="match status" value="2"/>
</dbReference>
<dbReference type="SMART" id="SM00054">
    <property type="entry name" value="EFh"/>
    <property type="match status" value="2"/>
</dbReference>
<evidence type="ECO:0000256" key="3">
    <source>
        <dbReference type="ARBA" id="ARBA00023043"/>
    </source>
</evidence>
<evidence type="ECO:0000256" key="7">
    <source>
        <dbReference type="SAM" id="MobiDB-lite"/>
    </source>
</evidence>
<keyword evidence="1" id="KW-0677">Repeat</keyword>
<feature type="coiled-coil region" evidence="6">
    <location>
        <begin position="575"/>
        <end position="602"/>
    </location>
</feature>
<dbReference type="SUPFAM" id="SSF48403">
    <property type="entry name" value="Ankyrin repeat"/>
    <property type="match status" value="1"/>
</dbReference>
<evidence type="ECO:0000313" key="10">
    <source>
        <dbReference type="EMBL" id="CAD9632329.1"/>
    </source>
</evidence>
<evidence type="ECO:0000256" key="6">
    <source>
        <dbReference type="SAM" id="Coils"/>
    </source>
</evidence>
<keyword evidence="5 6" id="KW-0175">Coiled coil</keyword>
<feature type="region of interest" description="Disordered" evidence="7">
    <location>
        <begin position="1"/>
        <end position="20"/>
    </location>
</feature>
<dbReference type="Pfam" id="PF00957">
    <property type="entry name" value="Synaptobrevin"/>
    <property type="match status" value="1"/>
</dbReference>
<dbReference type="InterPro" id="IPR042855">
    <property type="entry name" value="V_SNARE_CC"/>
</dbReference>
<dbReference type="InterPro" id="IPR002110">
    <property type="entry name" value="Ankyrin_rpt"/>
</dbReference>
<evidence type="ECO:0000256" key="4">
    <source>
        <dbReference type="PROSITE-ProRule" id="PRU00023"/>
    </source>
</evidence>
<dbReference type="InterPro" id="IPR002048">
    <property type="entry name" value="EF_hand_dom"/>
</dbReference>
<dbReference type="Pfam" id="PF12796">
    <property type="entry name" value="Ank_2"/>
    <property type="match status" value="1"/>
</dbReference>
<dbReference type="InterPro" id="IPR018247">
    <property type="entry name" value="EF_Hand_1_Ca_BS"/>
</dbReference>
<dbReference type="Gene3D" id="1.25.40.20">
    <property type="entry name" value="Ankyrin repeat-containing domain"/>
    <property type="match status" value="1"/>
</dbReference>
<keyword evidence="2" id="KW-0106">Calcium</keyword>
<dbReference type="PROSITE" id="PS00018">
    <property type="entry name" value="EF_HAND_1"/>
    <property type="match status" value="2"/>
</dbReference>
<gene>
    <name evidence="10" type="ORF">SMAR0320_LOCUS23866</name>
</gene>
<sequence length="612" mass="69073">MSKHAAPQDKDDEASLDSSVASLDNDLQALNEMDIDADFNMWSSFRGSFSVQKRASLQEIGNSKRSSGGSTAGAVLMGTKNDKFDDSLVSIKEIEVNEDPLHNLSPGEQKDIQQWNVRLGREQVFSRYYFPEQWELRELGTIQKFLKLEKPNTSHLMDELGEESTNRAILSIFFPDDYDKKSVLMKRGPILLDGIDERELFLFTHGFLLSHIEFDSLMNMLLAMKSGDPEQFTSAQLKKRFDDIDSDNSGEIDRCELREIFQGMGVPVGESALSEVMRRIDSDEDGTITFDEFECAMQELAPTPKEEKSLFGSLGLRLSKAFSSSDMQRKLDCAYLLTDVERIECLSICHSAKTRMFAESSFGDMSFAIHVKGQEQPLVMICSKPAHKDAWINAFKVCIVNSMKNATDKSTKQIRDKIGWQHQIVRATIFSLVVTNNLDALHKQITSQSQKSRVNEEDEYRSFTALHYAAALGRLDCAILLLQAKVEVNAKCKDQKTPLDYAILYEKNDMIKLLEQYGAKANSSGVLFESAIEEQKRLKERTPKTANKKTMAKLEGATGAMNEAMSALKERGDRIEKLDRKTADLQNDAQNYAEMAKKLKEKSKKKSTFFGL</sequence>
<protein>
    <recommendedName>
        <fullName evidence="11">Calmodulin</fullName>
    </recommendedName>
</protein>
<dbReference type="Gene3D" id="1.10.238.10">
    <property type="entry name" value="EF-hand"/>
    <property type="match status" value="1"/>
</dbReference>
<evidence type="ECO:0008006" key="11">
    <source>
        <dbReference type="Google" id="ProtNLM"/>
    </source>
</evidence>
<dbReference type="CDD" id="cd00051">
    <property type="entry name" value="EFh"/>
    <property type="match status" value="1"/>
</dbReference>
<dbReference type="SUPFAM" id="SSF47473">
    <property type="entry name" value="EF-hand"/>
    <property type="match status" value="1"/>
</dbReference>
<proteinExistence type="predicted"/>
<reference evidence="10" key="1">
    <citation type="submission" date="2021-01" db="EMBL/GenBank/DDBJ databases">
        <authorList>
            <person name="Corre E."/>
            <person name="Pelletier E."/>
            <person name="Niang G."/>
            <person name="Scheremetjew M."/>
            <person name="Finn R."/>
            <person name="Kale V."/>
            <person name="Holt S."/>
            <person name="Cochrane G."/>
            <person name="Meng A."/>
            <person name="Brown T."/>
            <person name="Cohen L."/>
        </authorList>
    </citation>
    <scope>NUCLEOTIDE SEQUENCE</scope>
    <source>
        <strain evidence="10">SM1012Den-03</strain>
    </source>
</reference>
<name>A0A7S2Q492_9STRA</name>
<dbReference type="PROSITE" id="PS50222">
    <property type="entry name" value="EF_HAND_2"/>
    <property type="match status" value="2"/>
</dbReference>
<evidence type="ECO:0000256" key="1">
    <source>
        <dbReference type="ARBA" id="ARBA00022737"/>
    </source>
</evidence>
<dbReference type="EMBL" id="HBGZ01033320">
    <property type="protein sequence ID" value="CAD9632329.1"/>
    <property type="molecule type" value="Transcribed_RNA"/>
</dbReference>
<evidence type="ECO:0000259" key="9">
    <source>
        <dbReference type="PROSITE" id="PS50892"/>
    </source>
</evidence>
<dbReference type="InterPro" id="IPR036770">
    <property type="entry name" value="Ankyrin_rpt-contain_sf"/>
</dbReference>
<dbReference type="PROSITE" id="PS50892">
    <property type="entry name" value="V_SNARE"/>
    <property type="match status" value="1"/>
</dbReference>
<dbReference type="GO" id="GO:0005509">
    <property type="term" value="F:calcium ion binding"/>
    <property type="evidence" value="ECO:0007669"/>
    <property type="project" value="InterPro"/>
</dbReference>
<dbReference type="AlphaFoldDB" id="A0A7S2Q492"/>
<dbReference type="PANTHER" id="PTHR24203:SF45">
    <property type="entry name" value="ANKYRIN REPEAT DOMAIN 6"/>
    <property type="match status" value="1"/>
</dbReference>
<evidence type="ECO:0000256" key="5">
    <source>
        <dbReference type="PROSITE-ProRule" id="PRU00290"/>
    </source>
</evidence>
<organism evidence="10">
    <name type="scientific">Skeletonema marinoi</name>
    <dbReference type="NCBI Taxonomy" id="267567"/>
    <lineage>
        <taxon>Eukaryota</taxon>
        <taxon>Sar</taxon>
        <taxon>Stramenopiles</taxon>
        <taxon>Ochrophyta</taxon>
        <taxon>Bacillariophyta</taxon>
        <taxon>Coscinodiscophyceae</taxon>
        <taxon>Thalassiosirophycidae</taxon>
        <taxon>Thalassiosirales</taxon>
        <taxon>Skeletonemataceae</taxon>
        <taxon>Skeletonema</taxon>
        <taxon>Skeletonema marinoi-dohrnii complex</taxon>
    </lineage>
</organism>
<dbReference type="PANTHER" id="PTHR24203">
    <property type="entry name" value="ANKYRIN REPEAT FAMILY PROTEIN"/>
    <property type="match status" value="1"/>
</dbReference>
<feature type="domain" description="EF-hand" evidence="8">
    <location>
        <begin position="268"/>
        <end position="303"/>
    </location>
</feature>
<dbReference type="SMART" id="SM00248">
    <property type="entry name" value="ANK"/>
    <property type="match status" value="2"/>
</dbReference>
<dbReference type="Pfam" id="PF13499">
    <property type="entry name" value="EF-hand_7"/>
    <property type="match status" value="1"/>
</dbReference>
<evidence type="ECO:0000256" key="2">
    <source>
        <dbReference type="ARBA" id="ARBA00022837"/>
    </source>
</evidence>
<keyword evidence="3 4" id="KW-0040">ANK repeat</keyword>
<feature type="domain" description="V-SNARE coiled-coil homology" evidence="9">
    <location>
        <begin position="546"/>
        <end position="606"/>
    </location>
</feature>
<dbReference type="CDD" id="cd15873">
    <property type="entry name" value="R-SNARE_STXBP5_6"/>
    <property type="match status" value="1"/>
</dbReference>
<evidence type="ECO:0000259" key="8">
    <source>
        <dbReference type="PROSITE" id="PS50222"/>
    </source>
</evidence>
<dbReference type="Gene3D" id="1.20.5.110">
    <property type="match status" value="1"/>
</dbReference>
<accession>A0A7S2Q492</accession>
<dbReference type="SUPFAM" id="SSF58038">
    <property type="entry name" value="SNARE fusion complex"/>
    <property type="match status" value="1"/>
</dbReference>